<organism evidence="2 5">
    <name type="scientific">Donghicola mangrovi</name>
    <dbReference type="NCBI Taxonomy" id="2729614"/>
    <lineage>
        <taxon>Bacteria</taxon>
        <taxon>Pseudomonadati</taxon>
        <taxon>Pseudomonadota</taxon>
        <taxon>Alphaproteobacteria</taxon>
        <taxon>Rhodobacterales</taxon>
        <taxon>Roseobacteraceae</taxon>
        <taxon>Donghicola</taxon>
    </lineage>
</organism>
<evidence type="ECO:0000256" key="1">
    <source>
        <dbReference type="SAM" id="Coils"/>
    </source>
</evidence>
<evidence type="ECO:0000313" key="5">
    <source>
        <dbReference type="Proteomes" id="UP000592216"/>
    </source>
</evidence>
<protein>
    <submittedName>
        <fullName evidence="2">Uncharacterized protein</fullName>
    </submittedName>
</protein>
<dbReference type="Proteomes" id="UP000592216">
    <property type="component" value="Unassembled WGS sequence"/>
</dbReference>
<dbReference type="RefSeq" id="WP_176852824.1">
    <property type="nucleotide sequence ID" value="NZ_JABCJD010000001.1"/>
</dbReference>
<dbReference type="AlphaFoldDB" id="A0A850Q601"/>
<comment type="caution">
    <text evidence="2">The sequence shown here is derived from an EMBL/GenBank/DDBJ whole genome shotgun (WGS) entry which is preliminary data.</text>
</comment>
<dbReference type="EMBL" id="JABCJE010000001">
    <property type="protein sequence ID" value="NVO21975.1"/>
    <property type="molecule type" value="Genomic_DNA"/>
</dbReference>
<proteinExistence type="predicted"/>
<dbReference type="Proteomes" id="UP000523601">
    <property type="component" value="Unassembled WGS sequence"/>
</dbReference>
<reference evidence="4 5" key="1">
    <citation type="submission" date="2020-04" db="EMBL/GenBank/DDBJ databases">
        <title>Donghicola sp., a member of the Rhodobacteraceae family isolated from mangrove forest in Thailand.</title>
        <authorList>
            <person name="Charoenyingcharoen P."/>
            <person name="Yukphan P."/>
        </authorList>
    </citation>
    <scope>NUCLEOTIDE SEQUENCE [LARGE SCALE GENOMIC DNA]</scope>
    <source>
        <strain evidence="2 5">B5-SW-15</strain>
        <strain evidence="3 4">C2-DW-16</strain>
    </source>
</reference>
<evidence type="ECO:0000313" key="3">
    <source>
        <dbReference type="EMBL" id="NVO26434.1"/>
    </source>
</evidence>
<accession>A0A850Q601</accession>
<dbReference type="EMBL" id="JABCJD010000001">
    <property type="protein sequence ID" value="NVO26434.1"/>
    <property type="molecule type" value="Genomic_DNA"/>
</dbReference>
<keyword evidence="1" id="KW-0175">Coiled coil</keyword>
<sequence length="188" mass="20515">MMFQNWNFLIAEMWVLLALAALVGLIAGAFIFGRKKSTEASFSLDQSLAAAKNELMGLRKQLDATQAQLFAQEGELNDLRAIATAAGVGVPMAGAGAGEETLAEMPEDMPEEYSQLILQRDERIALLEADLEDLRAELETDASKIEERFEEMLAEANARDEEIERLTEALAAYEAATGTDDMPQQANG</sequence>
<evidence type="ECO:0000313" key="2">
    <source>
        <dbReference type="EMBL" id="NVO21975.1"/>
    </source>
</evidence>
<evidence type="ECO:0000313" key="4">
    <source>
        <dbReference type="Proteomes" id="UP000523601"/>
    </source>
</evidence>
<keyword evidence="4" id="KW-1185">Reference proteome</keyword>
<feature type="coiled-coil region" evidence="1">
    <location>
        <begin position="117"/>
        <end position="176"/>
    </location>
</feature>
<gene>
    <name evidence="3" type="ORF">HJ526_03290</name>
    <name evidence="2" type="ORF">HJ536_01280</name>
</gene>
<name>A0A850Q601_9RHOB</name>